<sequence>MFKRVPRSRSGPELESEAEPGLKLKEGITAGSRLTTGSDDIKDERINLMSTLQARTLLPRVPGDRAPRSKLPSPDDGWWRHMRNSTSACIRVVLSSVLSGTSRSVSGLNLLRLLHDLSRDLVDSRAIAQKLSNDPSKATSGDGTYRFANWTKFAATLICLWCFVFLVGSSSSSKVYNKDLMAL</sequence>
<keyword evidence="2" id="KW-0812">Transmembrane</keyword>
<feature type="region of interest" description="Disordered" evidence="1">
    <location>
        <begin position="1"/>
        <end position="38"/>
    </location>
</feature>
<evidence type="ECO:0000313" key="4">
    <source>
        <dbReference type="Proteomes" id="UP000299102"/>
    </source>
</evidence>
<gene>
    <name evidence="3" type="ORF">EVAR_45505_1</name>
</gene>
<keyword evidence="4" id="KW-1185">Reference proteome</keyword>
<accession>A0A4C1WGL3</accession>
<evidence type="ECO:0000256" key="2">
    <source>
        <dbReference type="SAM" id="Phobius"/>
    </source>
</evidence>
<feature type="transmembrane region" description="Helical" evidence="2">
    <location>
        <begin position="153"/>
        <end position="171"/>
    </location>
</feature>
<reference evidence="3 4" key="1">
    <citation type="journal article" date="2019" name="Commun. Biol.">
        <title>The bagworm genome reveals a unique fibroin gene that provides high tensile strength.</title>
        <authorList>
            <person name="Kono N."/>
            <person name="Nakamura H."/>
            <person name="Ohtoshi R."/>
            <person name="Tomita M."/>
            <person name="Numata K."/>
            <person name="Arakawa K."/>
        </authorList>
    </citation>
    <scope>NUCLEOTIDE SEQUENCE [LARGE SCALE GENOMIC DNA]</scope>
</reference>
<protein>
    <submittedName>
        <fullName evidence="3">Uncharacterized protein</fullName>
    </submittedName>
</protein>
<keyword evidence="2" id="KW-1133">Transmembrane helix</keyword>
<dbReference type="AlphaFoldDB" id="A0A4C1WGL3"/>
<organism evidence="3 4">
    <name type="scientific">Eumeta variegata</name>
    <name type="common">Bagworm moth</name>
    <name type="synonym">Eumeta japonica</name>
    <dbReference type="NCBI Taxonomy" id="151549"/>
    <lineage>
        <taxon>Eukaryota</taxon>
        <taxon>Metazoa</taxon>
        <taxon>Ecdysozoa</taxon>
        <taxon>Arthropoda</taxon>
        <taxon>Hexapoda</taxon>
        <taxon>Insecta</taxon>
        <taxon>Pterygota</taxon>
        <taxon>Neoptera</taxon>
        <taxon>Endopterygota</taxon>
        <taxon>Lepidoptera</taxon>
        <taxon>Glossata</taxon>
        <taxon>Ditrysia</taxon>
        <taxon>Tineoidea</taxon>
        <taxon>Psychidae</taxon>
        <taxon>Oiketicinae</taxon>
        <taxon>Eumeta</taxon>
    </lineage>
</organism>
<evidence type="ECO:0000313" key="3">
    <source>
        <dbReference type="EMBL" id="GBP49529.1"/>
    </source>
</evidence>
<keyword evidence="2" id="KW-0472">Membrane</keyword>
<dbReference type="Proteomes" id="UP000299102">
    <property type="component" value="Unassembled WGS sequence"/>
</dbReference>
<name>A0A4C1WGL3_EUMVA</name>
<proteinExistence type="predicted"/>
<dbReference type="EMBL" id="BGZK01000546">
    <property type="protein sequence ID" value="GBP49529.1"/>
    <property type="molecule type" value="Genomic_DNA"/>
</dbReference>
<evidence type="ECO:0000256" key="1">
    <source>
        <dbReference type="SAM" id="MobiDB-lite"/>
    </source>
</evidence>
<comment type="caution">
    <text evidence="3">The sequence shown here is derived from an EMBL/GenBank/DDBJ whole genome shotgun (WGS) entry which is preliminary data.</text>
</comment>